<dbReference type="AlphaFoldDB" id="A0A6C0II99"/>
<keyword evidence="1" id="KW-0812">Transmembrane</keyword>
<sequence>MNSFFLLFLLPFFAENSVAENAGSVIYTYKNGTTEHISMLRESFIPDHVHENINILVNNAGILILSWCLANIIIMTFISQVLYGKKRTNAIIIDSEEDDSNSDDGAGLDLDDLNSTEITYESQYFDKLEELPDTVLGAEELKALLEGQRLTESTPKGIVVMSYNVNTGAFDYYTDKFADISYEILDTVARLFAVTFECKQICVNYRDEIQNGENRMLSEIEFDKMQKEKEKTNDNKERSIFATFKSYNKKRGTNVDKKYYIITDKANRFKYKGKMSDYEKTLSKNATEDVNANVKISYSEYKRMQESANNMPDMANNMPDMANVMPDMVNNMPEIKQKED</sequence>
<feature type="transmembrane region" description="Helical" evidence="1">
    <location>
        <begin position="60"/>
        <end position="83"/>
    </location>
</feature>
<reference evidence="2" key="1">
    <citation type="journal article" date="2020" name="Nature">
        <title>Giant virus diversity and host interactions through global metagenomics.</title>
        <authorList>
            <person name="Schulz F."/>
            <person name="Roux S."/>
            <person name="Paez-Espino D."/>
            <person name="Jungbluth S."/>
            <person name="Walsh D.A."/>
            <person name="Denef V.J."/>
            <person name="McMahon K.D."/>
            <person name="Konstantinidis K.T."/>
            <person name="Eloe-Fadrosh E.A."/>
            <person name="Kyrpides N.C."/>
            <person name="Woyke T."/>
        </authorList>
    </citation>
    <scope>NUCLEOTIDE SEQUENCE</scope>
    <source>
        <strain evidence="2">GVMAG-M-3300023184-89</strain>
    </source>
</reference>
<name>A0A6C0II99_9ZZZZ</name>
<organism evidence="2">
    <name type="scientific">viral metagenome</name>
    <dbReference type="NCBI Taxonomy" id="1070528"/>
    <lineage>
        <taxon>unclassified sequences</taxon>
        <taxon>metagenomes</taxon>
        <taxon>organismal metagenomes</taxon>
    </lineage>
</organism>
<dbReference type="EMBL" id="MN740197">
    <property type="protein sequence ID" value="QHT92938.1"/>
    <property type="molecule type" value="Genomic_DNA"/>
</dbReference>
<evidence type="ECO:0000256" key="1">
    <source>
        <dbReference type="SAM" id="Phobius"/>
    </source>
</evidence>
<keyword evidence="1" id="KW-1133">Transmembrane helix</keyword>
<keyword evidence="1" id="KW-0472">Membrane</keyword>
<protein>
    <submittedName>
        <fullName evidence="2">Uncharacterized protein</fullName>
    </submittedName>
</protein>
<proteinExistence type="predicted"/>
<evidence type="ECO:0000313" key="2">
    <source>
        <dbReference type="EMBL" id="QHT92938.1"/>
    </source>
</evidence>
<accession>A0A6C0II99</accession>